<comment type="caution">
    <text evidence="3">The sequence shown here is derived from an EMBL/GenBank/DDBJ whole genome shotgun (WGS) entry which is preliminary data.</text>
</comment>
<keyword evidence="4" id="KW-1185">Reference proteome</keyword>
<reference evidence="4" key="1">
    <citation type="journal article" date="2019" name="Int. J. Syst. Evol. Microbiol.">
        <title>The Global Catalogue of Microorganisms (GCM) 10K type strain sequencing project: providing services to taxonomists for standard genome sequencing and annotation.</title>
        <authorList>
            <consortium name="The Broad Institute Genomics Platform"/>
            <consortium name="The Broad Institute Genome Sequencing Center for Infectious Disease"/>
            <person name="Wu L."/>
            <person name="Ma J."/>
        </authorList>
    </citation>
    <scope>NUCLEOTIDE SEQUENCE [LARGE SCALE GENOMIC DNA]</scope>
    <source>
        <strain evidence="4">CCM 8927</strain>
    </source>
</reference>
<keyword evidence="1 3" id="KW-0378">Hydrolase</keyword>
<evidence type="ECO:0000259" key="2">
    <source>
        <dbReference type="Pfam" id="PF00561"/>
    </source>
</evidence>
<proteinExistence type="predicted"/>
<evidence type="ECO:0000256" key="1">
    <source>
        <dbReference type="ARBA" id="ARBA00022801"/>
    </source>
</evidence>
<dbReference type="InterPro" id="IPR051340">
    <property type="entry name" value="Haloalkane_dehalogenase"/>
</dbReference>
<gene>
    <name evidence="3" type="ORF">ACFQAV_13100</name>
</gene>
<dbReference type="PANTHER" id="PTHR42977">
    <property type="entry name" value="HYDROLASE-RELATED"/>
    <property type="match status" value="1"/>
</dbReference>
<dbReference type="PANTHER" id="PTHR42977:SF3">
    <property type="entry name" value="AB HYDROLASE-1 DOMAIN-CONTAINING PROTEIN"/>
    <property type="match status" value="1"/>
</dbReference>
<sequence>MKYSTVKVNGLNIFYRESGDANKPTFLLLHGFPTASHMFRNLMPMLENDFHVIAPDFIGFGQSEAPLHTDFDYTFENLTNYVDDFIKEIQIDKFYMYVFDYGAPIGFELAARHPEKVLGIVSQNGNIYQEGLGAKWADRQAYWDNPTAALRESYKSAFKPETIIGQYTGGEKKGSISPDGYTLDIHYTETPDYAERQSDLIFDYQNNVKNYSRFQKYVRDYQPEILAAWGKNDPSFVYQGAETFKKDDKNVEIHLLDGGHFVLESHWKEIGKLILNKWA</sequence>
<accession>A0ABW1RQQ6</accession>
<dbReference type="GO" id="GO:0016787">
    <property type="term" value="F:hydrolase activity"/>
    <property type="evidence" value="ECO:0007669"/>
    <property type="project" value="UniProtKB-KW"/>
</dbReference>
<dbReference type="Proteomes" id="UP001596288">
    <property type="component" value="Unassembled WGS sequence"/>
</dbReference>
<feature type="domain" description="AB hydrolase-1" evidence="2">
    <location>
        <begin position="24"/>
        <end position="151"/>
    </location>
</feature>
<dbReference type="SUPFAM" id="SSF53474">
    <property type="entry name" value="alpha/beta-Hydrolases"/>
    <property type="match status" value="1"/>
</dbReference>
<protein>
    <submittedName>
        <fullName evidence="3">Alpha/beta fold hydrolase</fullName>
    </submittedName>
</protein>
<dbReference type="RefSeq" id="WP_137612278.1">
    <property type="nucleotide sequence ID" value="NZ_BJDF01000023.1"/>
</dbReference>
<dbReference type="Gene3D" id="3.40.50.1820">
    <property type="entry name" value="alpha/beta hydrolase"/>
    <property type="match status" value="1"/>
</dbReference>
<evidence type="ECO:0000313" key="3">
    <source>
        <dbReference type="EMBL" id="MFC6177747.1"/>
    </source>
</evidence>
<dbReference type="Pfam" id="PF00561">
    <property type="entry name" value="Abhydrolase_1"/>
    <property type="match status" value="1"/>
</dbReference>
<dbReference type="PRINTS" id="PR00111">
    <property type="entry name" value="ABHYDROLASE"/>
</dbReference>
<organism evidence="3 4">
    <name type="scientific">Companilactobacillus huachuanensis</name>
    <dbReference type="NCBI Taxonomy" id="2559914"/>
    <lineage>
        <taxon>Bacteria</taxon>
        <taxon>Bacillati</taxon>
        <taxon>Bacillota</taxon>
        <taxon>Bacilli</taxon>
        <taxon>Lactobacillales</taxon>
        <taxon>Lactobacillaceae</taxon>
        <taxon>Companilactobacillus</taxon>
    </lineage>
</organism>
<evidence type="ECO:0000313" key="4">
    <source>
        <dbReference type="Proteomes" id="UP001596288"/>
    </source>
</evidence>
<name>A0ABW1RQQ6_9LACO</name>
<dbReference type="InterPro" id="IPR000073">
    <property type="entry name" value="AB_hydrolase_1"/>
</dbReference>
<dbReference type="InterPro" id="IPR029058">
    <property type="entry name" value="AB_hydrolase_fold"/>
</dbReference>
<dbReference type="EMBL" id="JBHSSF010000044">
    <property type="protein sequence ID" value="MFC6177747.1"/>
    <property type="molecule type" value="Genomic_DNA"/>
</dbReference>